<keyword evidence="2" id="KW-1185">Reference proteome</keyword>
<name>A0A9J5WPI1_SOLCO</name>
<dbReference type="OrthoDB" id="1328768at2759"/>
<proteinExistence type="predicted"/>
<evidence type="ECO:0000313" key="1">
    <source>
        <dbReference type="EMBL" id="KAG5576814.1"/>
    </source>
</evidence>
<dbReference type="EMBL" id="JACXVP010000011">
    <property type="protein sequence ID" value="KAG5576814.1"/>
    <property type="molecule type" value="Genomic_DNA"/>
</dbReference>
<accession>A0A9J5WPI1</accession>
<comment type="caution">
    <text evidence="1">The sequence shown here is derived from an EMBL/GenBank/DDBJ whole genome shotgun (WGS) entry which is preliminary data.</text>
</comment>
<sequence length="153" mass="17594">MEIATLIVRKKISEIQQNITKVSIEADLSPKYLYNLQQSDARKKALRNKSVPPRPYGRIFERLVDLRRRYHDSFIAILEPFQDASNLEEYSRQSGLNNALANSSGKIWIFWENAWQGSLIENTDQHITINLKQDGGQQEVIVTAIYAKCDANI</sequence>
<organism evidence="1 2">
    <name type="scientific">Solanum commersonii</name>
    <name type="common">Commerson's wild potato</name>
    <name type="synonym">Commerson's nightshade</name>
    <dbReference type="NCBI Taxonomy" id="4109"/>
    <lineage>
        <taxon>Eukaryota</taxon>
        <taxon>Viridiplantae</taxon>
        <taxon>Streptophyta</taxon>
        <taxon>Embryophyta</taxon>
        <taxon>Tracheophyta</taxon>
        <taxon>Spermatophyta</taxon>
        <taxon>Magnoliopsida</taxon>
        <taxon>eudicotyledons</taxon>
        <taxon>Gunneridae</taxon>
        <taxon>Pentapetalae</taxon>
        <taxon>asterids</taxon>
        <taxon>lamiids</taxon>
        <taxon>Solanales</taxon>
        <taxon>Solanaceae</taxon>
        <taxon>Solanoideae</taxon>
        <taxon>Solaneae</taxon>
        <taxon>Solanum</taxon>
    </lineage>
</organism>
<reference evidence="1 2" key="1">
    <citation type="submission" date="2020-09" db="EMBL/GenBank/DDBJ databases">
        <title>De no assembly of potato wild relative species, Solanum commersonii.</title>
        <authorList>
            <person name="Cho K."/>
        </authorList>
    </citation>
    <scope>NUCLEOTIDE SEQUENCE [LARGE SCALE GENOMIC DNA]</scope>
    <source>
        <strain evidence="1">LZ3.2</strain>
        <tissue evidence="1">Leaf</tissue>
    </source>
</reference>
<protein>
    <submittedName>
        <fullName evidence="1">Uncharacterized protein</fullName>
    </submittedName>
</protein>
<evidence type="ECO:0000313" key="2">
    <source>
        <dbReference type="Proteomes" id="UP000824120"/>
    </source>
</evidence>
<gene>
    <name evidence="1" type="ORF">H5410_056948</name>
</gene>
<dbReference type="AlphaFoldDB" id="A0A9J5WPI1"/>
<dbReference type="Proteomes" id="UP000824120">
    <property type="component" value="Chromosome 11"/>
</dbReference>